<evidence type="ECO:0000259" key="3">
    <source>
        <dbReference type="PROSITE" id="PS50076"/>
    </source>
</evidence>
<gene>
    <name evidence="4" type="primary">DNAJB6</name>
</gene>
<dbReference type="Proteomes" id="UP000016665">
    <property type="component" value="Chromosome 2"/>
</dbReference>
<dbReference type="PROSITE" id="PS50076">
    <property type="entry name" value="DNAJ_2"/>
    <property type="match status" value="1"/>
</dbReference>
<feature type="region of interest" description="Disordered" evidence="2">
    <location>
        <begin position="246"/>
        <end position="269"/>
    </location>
</feature>
<dbReference type="InterPro" id="IPR001623">
    <property type="entry name" value="DnaJ_domain"/>
</dbReference>
<evidence type="ECO:0000313" key="5">
    <source>
        <dbReference type="Proteomes" id="UP000016665"/>
    </source>
</evidence>
<proteinExistence type="predicted"/>
<feature type="domain" description="J" evidence="3">
    <location>
        <begin position="3"/>
        <end position="81"/>
    </location>
</feature>
<dbReference type="PANTHER" id="PTHR45168:SF4">
    <property type="entry name" value="SIMILAR TO DNAJ HOMOLOG SUBFAMILY B MEMBER 6 (HEAT SHOCK PROTEIN J2) (HSJ-2) (MRJ) (MDJ4)"/>
    <property type="match status" value="1"/>
</dbReference>
<name>A0A803W6S7_FICAL</name>
<dbReference type="CDD" id="cd06257">
    <property type="entry name" value="DnaJ"/>
    <property type="match status" value="1"/>
</dbReference>
<dbReference type="SMART" id="SM00271">
    <property type="entry name" value="DnaJ"/>
    <property type="match status" value="1"/>
</dbReference>
<keyword evidence="5" id="KW-1185">Reference proteome</keyword>
<reference evidence="4" key="3">
    <citation type="submission" date="2025-09" db="UniProtKB">
        <authorList>
            <consortium name="Ensembl"/>
        </authorList>
    </citation>
    <scope>IDENTIFICATION</scope>
</reference>
<reference evidence="4 5" key="1">
    <citation type="journal article" date="2012" name="Nature">
        <title>The genomic landscape of species divergence in Ficedula flycatchers.</title>
        <authorList>
            <person name="Ellegren H."/>
            <person name="Smeds L."/>
            <person name="Burri R."/>
            <person name="Olason P.I."/>
            <person name="Backstrom N."/>
            <person name="Kawakami T."/>
            <person name="Kunstner A."/>
            <person name="Makinen H."/>
            <person name="Nadachowska-Brzyska K."/>
            <person name="Qvarnstrom A."/>
            <person name="Uebbing S."/>
            <person name="Wolf J.B."/>
        </authorList>
    </citation>
    <scope>NUCLEOTIDE SEQUENCE [LARGE SCALE GENOMIC DNA]</scope>
</reference>
<dbReference type="PRINTS" id="PR00625">
    <property type="entry name" value="JDOMAIN"/>
</dbReference>
<keyword evidence="1" id="KW-0143">Chaperone</keyword>
<evidence type="ECO:0000256" key="1">
    <source>
        <dbReference type="ARBA" id="ARBA00023186"/>
    </source>
</evidence>
<dbReference type="Pfam" id="PF00226">
    <property type="entry name" value="DnaJ"/>
    <property type="match status" value="1"/>
</dbReference>
<feature type="region of interest" description="Disordered" evidence="2">
    <location>
        <begin position="283"/>
        <end position="308"/>
    </location>
</feature>
<dbReference type="Ensembl" id="ENSFALT00000037192.1">
    <property type="protein sequence ID" value="ENSFALP00000030683.1"/>
    <property type="gene ID" value="ENSFALG00000006920.2"/>
</dbReference>
<dbReference type="GO" id="GO:0030544">
    <property type="term" value="F:Hsp70 protein binding"/>
    <property type="evidence" value="ECO:0007669"/>
    <property type="project" value="InterPro"/>
</dbReference>
<dbReference type="GO" id="GO:0051082">
    <property type="term" value="F:unfolded protein binding"/>
    <property type="evidence" value="ECO:0007669"/>
    <property type="project" value="InterPro"/>
</dbReference>
<accession>A0A803W6S7</accession>
<dbReference type="SUPFAM" id="SSF46565">
    <property type="entry name" value="Chaperone J-domain"/>
    <property type="match status" value="1"/>
</dbReference>
<protein>
    <submittedName>
        <fullName evidence="4">DnaJ heat shock protein family (Hsp40) member B6</fullName>
    </submittedName>
</protein>
<dbReference type="Gene3D" id="1.10.287.110">
    <property type="entry name" value="DnaJ domain"/>
    <property type="match status" value="1"/>
</dbReference>
<evidence type="ECO:0000256" key="2">
    <source>
        <dbReference type="SAM" id="MobiDB-lite"/>
    </source>
</evidence>
<sequence>MVDYYQVLGVQKHASAEDIKKAYRKLALKWHPDKNPDNKDEAERQFKQVAEAYEVLSDGGNHHDNPFDFGFTFRNPEDVFREFFGERDPFSFDFFEDPFEDFFGGRRGPRAGRNRGGGGSFLSAFGGFPAFGSSFSSFDTGFTSFGSLGHGGLTSSFSSTSFGGSGMGNFKSVSTSTKIVNGRKITTKRIVENGQERVEVEEDGQLRSLTINGQADEEAFAEECRRRGQHALPSQPSNLRLLKPHKAASSPRFPCHYSSDEVEEQDRSRVMSSFEAPFYLSGYKEGSKRRKQKQREELKKKKATKASY</sequence>
<dbReference type="InterPro" id="IPR036869">
    <property type="entry name" value="J_dom_sf"/>
</dbReference>
<dbReference type="PANTHER" id="PTHR45168">
    <property type="entry name" value="DNAJ HOMOLOG SUBFAMILY B MEMBER 2"/>
    <property type="match status" value="1"/>
</dbReference>
<dbReference type="AlphaFoldDB" id="A0A803W6S7"/>
<dbReference type="InterPro" id="IPR043183">
    <property type="entry name" value="DNJB2/6-like"/>
</dbReference>
<evidence type="ECO:0000313" key="4">
    <source>
        <dbReference type="Ensembl" id="ENSFALP00000030683.1"/>
    </source>
</evidence>
<reference evidence="4" key="2">
    <citation type="submission" date="2025-08" db="UniProtKB">
        <authorList>
            <consortium name="Ensembl"/>
        </authorList>
    </citation>
    <scope>IDENTIFICATION</scope>
</reference>
<dbReference type="GeneTree" id="ENSGT00940000154205"/>
<organism evidence="4 5">
    <name type="scientific">Ficedula albicollis</name>
    <name type="common">Collared flycatcher</name>
    <name type="synonym">Muscicapa albicollis</name>
    <dbReference type="NCBI Taxonomy" id="59894"/>
    <lineage>
        <taxon>Eukaryota</taxon>
        <taxon>Metazoa</taxon>
        <taxon>Chordata</taxon>
        <taxon>Craniata</taxon>
        <taxon>Vertebrata</taxon>
        <taxon>Euteleostomi</taxon>
        <taxon>Archelosauria</taxon>
        <taxon>Archosauria</taxon>
        <taxon>Dinosauria</taxon>
        <taxon>Saurischia</taxon>
        <taxon>Theropoda</taxon>
        <taxon>Coelurosauria</taxon>
        <taxon>Aves</taxon>
        <taxon>Neognathae</taxon>
        <taxon>Neoaves</taxon>
        <taxon>Telluraves</taxon>
        <taxon>Australaves</taxon>
        <taxon>Passeriformes</taxon>
        <taxon>Muscicapidae</taxon>
        <taxon>Ficedula</taxon>
    </lineage>
</organism>